<feature type="binding site" evidence="9">
    <location>
        <position position="101"/>
    </location>
    <ligand>
        <name>ATP</name>
        <dbReference type="ChEBI" id="CHEBI:30616"/>
    </ligand>
</feature>
<keyword evidence="8 9" id="KW-0234">DNA repair</keyword>
<dbReference type="Pfam" id="PF17864">
    <property type="entry name" value="AAA_lid_4"/>
    <property type="match status" value="1"/>
</dbReference>
<comment type="similarity">
    <text evidence="9">Belongs to the RuvB family.</text>
</comment>
<dbReference type="HOGENOM" id="CLU_055599_1_0_0"/>
<feature type="binding site" evidence="9">
    <location>
        <begin position="167"/>
        <end position="169"/>
    </location>
    <ligand>
        <name>ATP</name>
        <dbReference type="ChEBI" id="CHEBI:30616"/>
    </ligand>
</feature>
<evidence type="ECO:0000256" key="2">
    <source>
        <dbReference type="ARBA" id="ARBA00022741"/>
    </source>
</evidence>
<feature type="domain" description="AAA+ ATPase" evidence="10">
    <location>
        <begin position="90"/>
        <end position="221"/>
    </location>
</feature>
<dbReference type="SMART" id="SM00382">
    <property type="entry name" value="AAA"/>
    <property type="match status" value="1"/>
</dbReference>
<evidence type="ECO:0000313" key="11">
    <source>
        <dbReference type="EMBL" id="AEU34810.1"/>
    </source>
</evidence>
<evidence type="ECO:0000256" key="5">
    <source>
        <dbReference type="ARBA" id="ARBA00022840"/>
    </source>
</evidence>
<dbReference type="SUPFAM" id="SSF46785">
    <property type="entry name" value="Winged helix' DNA-binding domain"/>
    <property type="match status" value="1"/>
</dbReference>
<evidence type="ECO:0000259" key="10">
    <source>
        <dbReference type="SMART" id="SM00382"/>
    </source>
</evidence>
<keyword evidence="12" id="KW-1185">Reference proteome</keyword>
<evidence type="ECO:0000256" key="8">
    <source>
        <dbReference type="ARBA" id="ARBA00023204"/>
    </source>
</evidence>
<evidence type="ECO:0000256" key="1">
    <source>
        <dbReference type="ARBA" id="ARBA00022490"/>
    </source>
</evidence>
<evidence type="ECO:0000256" key="9">
    <source>
        <dbReference type="HAMAP-Rule" id="MF_00016"/>
    </source>
</evidence>
<feature type="binding site" evidence="9">
    <location>
        <position position="105"/>
    </location>
    <ligand>
        <name>Mg(2+)</name>
        <dbReference type="ChEBI" id="CHEBI:18420"/>
    </ligand>
</feature>
<dbReference type="InterPro" id="IPR008823">
    <property type="entry name" value="RuvB_wg_C"/>
</dbReference>
<feature type="binding site" evidence="9">
    <location>
        <position position="220"/>
    </location>
    <ligand>
        <name>ATP</name>
        <dbReference type="ChEBI" id="CHEBI:30616"/>
    </ligand>
</feature>
<keyword evidence="11" id="KW-0347">Helicase</keyword>
<dbReference type="NCBIfam" id="TIGR00635">
    <property type="entry name" value="ruvB"/>
    <property type="match status" value="1"/>
</dbReference>
<dbReference type="GO" id="GO:0000400">
    <property type="term" value="F:four-way junction DNA binding"/>
    <property type="evidence" value="ECO:0007669"/>
    <property type="project" value="UniProtKB-UniRule"/>
</dbReference>
<dbReference type="Pfam" id="PF05496">
    <property type="entry name" value="RuvB_N"/>
    <property type="match status" value="1"/>
</dbReference>
<dbReference type="GO" id="GO:0006310">
    <property type="term" value="P:DNA recombination"/>
    <property type="evidence" value="ECO:0007669"/>
    <property type="project" value="UniProtKB-UniRule"/>
</dbReference>
<accession>G8NNM5</accession>
<dbReference type="InterPro" id="IPR008824">
    <property type="entry name" value="RuvB-like_N"/>
</dbReference>
<dbReference type="STRING" id="682795.AciX8_0457"/>
<feature type="region of interest" description="Head domain (RuvB-H)" evidence="9">
    <location>
        <begin position="294"/>
        <end position="376"/>
    </location>
</feature>
<dbReference type="PANTHER" id="PTHR42848:SF1">
    <property type="entry name" value="HOLLIDAY JUNCTION BRANCH MIGRATION COMPLEX SUBUNIT RUVB"/>
    <property type="match status" value="1"/>
</dbReference>
<feature type="binding site" evidence="9">
    <location>
        <position position="60"/>
    </location>
    <ligand>
        <name>ATP</name>
        <dbReference type="ChEBI" id="CHEBI:30616"/>
    </ligand>
</feature>
<keyword evidence="7 9" id="KW-0233">DNA recombination</keyword>
<dbReference type="GO" id="GO:0005737">
    <property type="term" value="C:cytoplasm"/>
    <property type="evidence" value="ECO:0007669"/>
    <property type="project" value="UniProtKB-SubCell"/>
</dbReference>
<feature type="binding site" evidence="9">
    <location>
        <position position="349"/>
    </location>
    <ligand>
        <name>DNA</name>
        <dbReference type="ChEBI" id="CHEBI:16991"/>
    </ligand>
</feature>
<reference evidence="11 12" key="1">
    <citation type="submission" date="2011-11" db="EMBL/GenBank/DDBJ databases">
        <title>Complete sequence of Granulicella mallensis MP5ACTX8.</title>
        <authorList>
            <consortium name="US DOE Joint Genome Institute"/>
            <person name="Lucas S."/>
            <person name="Copeland A."/>
            <person name="Lapidus A."/>
            <person name="Cheng J.-F."/>
            <person name="Goodwin L."/>
            <person name="Pitluck S."/>
            <person name="Peters L."/>
            <person name="Lu M."/>
            <person name="Detter J.C."/>
            <person name="Han C."/>
            <person name="Tapia R."/>
            <person name="Land M."/>
            <person name="Hauser L."/>
            <person name="Kyrpides N."/>
            <person name="Ivanova N."/>
            <person name="Mikhailova N."/>
            <person name="Pagani I."/>
            <person name="Rawat S."/>
            <person name="Mannisto M."/>
            <person name="Haggblom M."/>
            <person name="Woyke T."/>
        </authorList>
    </citation>
    <scope>NUCLEOTIDE SEQUENCE [LARGE SCALE GENOMIC DNA]</scope>
    <source>
        <strain evidence="12">ATCC BAA-1857 / DSM 23137 / MP5ACTX8</strain>
    </source>
</reference>
<feature type="binding site" evidence="9">
    <location>
        <position position="354"/>
    </location>
    <ligand>
        <name>DNA</name>
        <dbReference type="ChEBI" id="CHEBI:16991"/>
    </ligand>
</feature>
<dbReference type="GO" id="GO:0048476">
    <property type="term" value="C:Holliday junction resolvase complex"/>
    <property type="evidence" value="ECO:0007669"/>
    <property type="project" value="UniProtKB-UniRule"/>
</dbReference>
<sequence length="376" mass="41845">MNLRSTIASTCIFAVSSPQMDFANKKKFDLNQSGRKSSEAERLVSAGQVEDDSAFELKLRPKWLAEFIGQEKAKEQLAIALEAAKSRGEALDHVLLFGPPGLGKTTLATIIANELGVGYQQTSGPALQIQGDLTAILTNLRERQVLFLDEIHRLQPVLEEKLYTALEDYQMDIIIGQGPAARTHTLEIKPFTFVAATTRPGLLSSPLRSRFGILLRLEFYTDDELRFVVERSAEVLGVPIDRDGAAEIAMRSRGTPRIANRLLRRVRDYAQVRASGKIDRETAMAALKMLEVDAHGFDELDRRLLRTIIEKYDGGPVGLNTLAAALAEEQDALEEVYEPFLIQIGFLDRTPRGRVATRLAYEHLGIEMPRKPTLFG</sequence>
<dbReference type="Gene3D" id="3.40.50.300">
    <property type="entry name" value="P-loop containing nucleotide triphosphate hydrolases"/>
    <property type="match status" value="1"/>
</dbReference>
<dbReference type="GO" id="GO:0016887">
    <property type="term" value="F:ATP hydrolysis activity"/>
    <property type="evidence" value="ECO:0007669"/>
    <property type="project" value="RHEA"/>
</dbReference>
<keyword evidence="2 9" id="KW-0547">Nucleotide-binding</keyword>
<comment type="domain">
    <text evidence="9">Has 3 domains, the large (RuvB-L) and small ATPase (RuvB-S) domains and the C-terminal head (RuvB-H) domain. The head domain binds DNA, while the ATPase domains jointly bind ATP, ADP or are empty depending on the state of the subunit in the translocation cycle. During a single DNA translocation step the structure of each domain remains the same, but their relative positions change.</text>
</comment>
<dbReference type="Gene3D" id="1.10.8.60">
    <property type="match status" value="1"/>
</dbReference>
<dbReference type="eggNOG" id="COG2255">
    <property type="taxonomic scope" value="Bacteria"/>
</dbReference>
<dbReference type="InterPro" id="IPR036390">
    <property type="entry name" value="WH_DNA-bd_sf"/>
</dbReference>
<dbReference type="EMBL" id="CP003130">
    <property type="protein sequence ID" value="AEU34810.1"/>
    <property type="molecule type" value="Genomic_DNA"/>
</dbReference>
<dbReference type="InterPro" id="IPR003593">
    <property type="entry name" value="AAA+_ATPase"/>
</dbReference>
<dbReference type="EC" id="3.6.4.-" evidence="9"/>
<feature type="binding site" evidence="9">
    <location>
        <position position="106"/>
    </location>
    <ligand>
        <name>ATP</name>
        <dbReference type="ChEBI" id="CHEBI:30616"/>
    </ligand>
</feature>
<dbReference type="InterPro" id="IPR027417">
    <property type="entry name" value="P-loop_NTPase"/>
</dbReference>
<dbReference type="KEGG" id="gma:AciX8_0457"/>
<organism evidence="11 12">
    <name type="scientific">Granulicella mallensis (strain ATCC BAA-1857 / DSM 23137 / MP5ACTX8)</name>
    <dbReference type="NCBI Taxonomy" id="682795"/>
    <lineage>
        <taxon>Bacteria</taxon>
        <taxon>Pseudomonadati</taxon>
        <taxon>Acidobacteriota</taxon>
        <taxon>Terriglobia</taxon>
        <taxon>Terriglobales</taxon>
        <taxon>Acidobacteriaceae</taxon>
        <taxon>Granulicella</taxon>
    </lineage>
</organism>
<feature type="binding site" evidence="9">
    <location>
        <position position="105"/>
    </location>
    <ligand>
        <name>ATP</name>
        <dbReference type="ChEBI" id="CHEBI:30616"/>
    </ligand>
</feature>
<dbReference type="CDD" id="cd00009">
    <property type="entry name" value="AAA"/>
    <property type="match status" value="1"/>
</dbReference>
<evidence type="ECO:0000256" key="6">
    <source>
        <dbReference type="ARBA" id="ARBA00023125"/>
    </source>
</evidence>
<comment type="catalytic activity">
    <reaction evidence="9">
        <text>ATP + H2O = ADP + phosphate + H(+)</text>
        <dbReference type="Rhea" id="RHEA:13065"/>
        <dbReference type="ChEBI" id="CHEBI:15377"/>
        <dbReference type="ChEBI" id="CHEBI:15378"/>
        <dbReference type="ChEBI" id="CHEBI:30616"/>
        <dbReference type="ChEBI" id="CHEBI:43474"/>
        <dbReference type="ChEBI" id="CHEBI:456216"/>
    </reaction>
</comment>
<feature type="binding site" evidence="9">
    <location>
        <position position="210"/>
    </location>
    <ligand>
        <name>ATP</name>
        <dbReference type="ChEBI" id="CHEBI:30616"/>
    </ligand>
</feature>
<dbReference type="Gene3D" id="1.10.10.10">
    <property type="entry name" value="Winged helix-like DNA-binding domain superfamily/Winged helix DNA-binding domain"/>
    <property type="match status" value="1"/>
</dbReference>
<dbReference type="GO" id="GO:0009378">
    <property type="term" value="F:four-way junction helicase activity"/>
    <property type="evidence" value="ECO:0007669"/>
    <property type="project" value="InterPro"/>
</dbReference>
<feature type="binding site" evidence="9">
    <location>
        <position position="104"/>
    </location>
    <ligand>
        <name>ATP</name>
        <dbReference type="ChEBI" id="CHEBI:30616"/>
    </ligand>
</feature>
<protein>
    <recommendedName>
        <fullName evidence="9">Holliday junction branch migration complex subunit RuvB</fullName>
        <ecNumber evidence="9">3.6.4.-</ecNumber>
    </recommendedName>
</protein>
<gene>
    <name evidence="9" type="primary">ruvB</name>
    <name evidence="11" type="ordered locus">AciX8_0457</name>
</gene>
<comment type="subunit">
    <text evidence="9">Homohexamer. Forms an RuvA(8)-RuvB(12)-Holliday junction (HJ) complex. HJ DNA is sandwiched between 2 RuvA tetramers; dsDNA enters through RuvA and exits via RuvB. An RuvB hexamer assembles on each DNA strand where it exits the tetramer. Each RuvB hexamer is contacted by two RuvA subunits (via domain III) on 2 adjacent RuvB subunits; this complex drives branch migration. In the full resolvosome a probable DNA-RuvA(4)-RuvB(12)-RuvC(2) complex forms which resolves the HJ.</text>
</comment>
<name>G8NNM5_GRAMM</name>
<evidence type="ECO:0000256" key="4">
    <source>
        <dbReference type="ARBA" id="ARBA00022801"/>
    </source>
</evidence>
<dbReference type="GO" id="GO:0005524">
    <property type="term" value="F:ATP binding"/>
    <property type="evidence" value="ECO:0007669"/>
    <property type="project" value="UniProtKB-UniRule"/>
</dbReference>
<keyword evidence="4 9" id="KW-0378">Hydrolase</keyword>
<evidence type="ECO:0000256" key="3">
    <source>
        <dbReference type="ARBA" id="ARBA00022763"/>
    </source>
</evidence>
<dbReference type="InterPro" id="IPR036388">
    <property type="entry name" value="WH-like_DNA-bd_sf"/>
</dbReference>
<dbReference type="Proteomes" id="UP000007113">
    <property type="component" value="Chromosome"/>
</dbReference>
<comment type="caution">
    <text evidence="9">Lacks conserved residue(s) required for the propagation of feature annotation.</text>
</comment>
<dbReference type="GO" id="GO:0006281">
    <property type="term" value="P:DNA repair"/>
    <property type="evidence" value="ECO:0007669"/>
    <property type="project" value="UniProtKB-UniRule"/>
</dbReference>
<dbReference type="InterPro" id="IPR004605">
    <property type="entry name" value="DNA_helicase_Holl-junc_RuvB"/>
</dbReference>
<keyword evidence="5 9" id="KW-0067">ATP-binding</keyword>
<dbReference type="SUPFAM" id="SSF52540">
    <property type="entry name" value="P-loop containing nucleoside triphosphate hydrolases"/>
    <property type="match status" value="1"/>
</dbReference>
<feature type="region of interest" description="Large ATPase domain (RuvB-L)" evidence="9">
    <location>
        <begin position="40"/>
        <end position="220"/>
    </location>
</feature>
<keyword evidence="3 9" id="KW-0227">DNA damage</keyword>
<keyword evidence="6 9" id="KW-0238">DNA-binding</keyword>
<evidence type="ECO:0000313" key="12">
    <source>
        <dbReference type="Proteomes" id="UP000007113"/>
    </source>
</evidence>
<dbReference type="AlphaFoldDB" id="G8NNM5"/>
<evidence type="ECO:0000256" key="7">
    <source>
        <dbReference type="ARBA" id="ARBA00023172"/>
    </source>
</evidence>
<dbReference type="HAMAP" id="MF_00016">
    <property type="entry name" value="DNA_HJ_migration_RuvB"/>
    <property type="match status" value="1"/>
</dbReference>
<comment type="subcellular location">
    <subcellularLocation>
        <location evidence="9">Cytoplasm</location>
    </subcellularLocation>
</comment>
<comment type="function">
    <text evidence="9">The RuvA-RuvB-RuvC complex processes Holliday junction (HJ) DNA during genetic recombination and DNA repair, while the RuvA-RuvB complex plays an important role in the rescue of blocked DNA replication forks via replication fork reversal (RFR). RuvA specifically binds to HJ cruciform DNA, conferring on it an open structure. The RuvB hexamer acts as an ATP-dependent pump, pulling dsDNA into and through the RuvAB complex. RuvB forms 2 homohexamers on either side of HJ DNA bound by 1 or 2 RuvA tetramers; 4 subunits per hexamer contact DNA at a time. Coordinated motions by a converter formed by DNA-disengaged RuvB subunits stimulates ATP hydrolysis and nucleotide exchange. Immobilization of the converter enables RuvB to convert the ATP-contained energy into a lever motion, pulling 2 nucleotides of DNA out of the RuvA tetramer per ATP hydrolyzed, thus driving DNA branch migration. The RuvB motors rotate together with the DNA substrate, which together with the progressing nucleotide cycle form the mechanistic basis for DNA recombination by continuous HJ branch migration. Branch migration allows RuvC to scan DNA until it finds its consensus sequence, where it cleaves and resolves cruciform DNA.</text>
</comment>
<dbReference type="Pfam" id="PF05491">
    <property type="entry name" value="WHD_RuvB"/>
    <property type="match status" value="1"/>
</dbReference>
<dbReference type="InterPro" id="IPR041445">
    <property type="entry name" value="AAA_lid_4"/>
</dbReference>
<keyword evidence="1 9" id="KW-0963">Cytoplasm</keyword>
<dbReference type="PANTHER" id="PTHR42848">
    <property type="match status" value="1"/>
</dbReference>
<feature type="binding site" evidence="9">
    <location>
        <position position="59"/>
    </location>
    <ligand>
        <name>ATP</name>
        <dbReference type="ChEBI" id="CHEBI:30616"/>
    </ligand>
</feature>
<feature type="binding site" evidence="9">
    <location>
        <position position="257"/>
    </location>
    <ligand>
        <name>ATP</name>
        <dbReference type="ChEBI" id="CHEBI:30616"/>
    </ligand>
</feature>
<feature type="region of interest" description="Small ATPAse domain (RuvB-S)" evidence="9">
    <location>
        <begin position="221"/>
        <end position="291"/>
    </location>
</feature>
<dbReference type="NCBIfam" id="NF000868">
    <property type="entry name" value="PRK00080.1"/>
    <property type="match status" value="1"/>
</dbReference>
<proteinExistence type="inferred from homology"/>